<dbReference type="PANTHER" id="PTHR33164:SF44">
    <property type="entry name" value="TRANSCRIPTIONAL REGULATORY PROTEIN"/>
    <property type="match status" value="1"/>
</dbReference>
<dbReference type="InterPro" id="IPR023187">
    <property type="entry name" value="Tscrpt_reg_MarR-type_CS"/>
</dbReference>
<keyword evidence="7" id="KW-1185">Reference proteome</keyword>
<dbReference type="Gene3D" id="1.10.10.10">
    <property type="entry name" value="Winged helix-like DNA-binding domain superfamily/Winged helix DNA-binding domain"/>
    <property type="match status" value="1"/>
</dbReference>
<protein>
    <submittedName>
        <fullName evidence="6">Transcriptional regulator, MarR family</fullName>
    </submittedName>
</protein>
<dbReference type="Pfam" id="PF12802">
    <property type="entry name" value="MarR_2"/>
    <property type="match status" value="1"/>
</dbReference>
<dbReference type="GO" id="GO:0003677">
    <property type="term" value="F:DNA binding"/>
    <property type="evidence" value="ECO:0007669"/>
    <property type="project" value="UniProtKB-KW"/>
</dbReference>
<dbReference type="PANTHER" id="PTHR33164">
    <property type="entry name" value="TRANSCRIPTIONAL REGULATOR, MARR FAMILY"/>
    <property type="match status" value="1"/>
</dbReference>
<keyword evidence="3" id="KW-0804">Transcription</keyword>
<feature type="region of interest" description="Disordered" evidence="4">
    <location>
        <begin position="182"/>
        <end position="203"/>
    </location>
</feature>
<dbReference type="SUPFAM" id="SSF46785">
    <property type="entry name" value="Winged helix' DNA-binding domain"/>
    <property type="match status" value="1"/>
</dbReference>
<evidence type="ECO:0000259" key="5">
    <source>
        <dbReference type="PROSITE" id="PS50995"/>
    </source>
</evidence>
<evidence type="ECO:0000256" key="4">
    <source>
        <dbReference type="SAM" id="MobiDB-lite"/>
    </source>
</evidence>
<dbReference type="InterPro" id="IPR000835">
    <property type="entry name" value="HTH_MarR-typ"/>
</dbReference>
<keyword evidence="1" id="KW-0805">Transcription regulation</keyword>
<dbReference type="GO" id="GO:0003700">
    <property type="term" value="F:DNA-binding transcription factor activity"/>
    <property type="evidence" value="ECO:0007669"/>
    <property type="project" value="InterPro"/>
</dbReference>
<reference evidence="6 7" key="1">
    <citation type="submission" date="2019-07" db="EMBL/GenBank/DDBJ databases">
        <title>Genomic Encyclopedia of Archaeal and Bacterial Type Strains, Phase II (KMG-II): from individual species to whole genera.</title>
        <authorList>
            <person name="Goeker M."/>
        </authorList>
    </citation>
    <scope>NUCLEOTIDE SEQUENCE [LARGE SCALE GENOMIC DNA]</scope>
    <source>
        <strain evidence="6 7">ATCC BAA-252</strain>
    </source>
</reference>
<sequence>MADVNFNRLHSERAGDLLASDGNGKKTGPDADHSSPPYDLIELLFFAYRDFTSDPDDVLAQFDFGRAHHRVLHFVDRNPGIMVTDLLSVLRITKQSLGRVLKQLVDEDFIEQKPGENDRRQRRLKTTEKGHSLAMRLASLQAGRLNQAMKNMSEDEKAVTRKFLFHMINPDSRVEVAKLLRSDDPALKADPDGTQLFNDQETR</sequence>
<dbReference type="OrthoDB" id="9799368at2"/>
<dbReference type="Proteomes" id="UP000320593">
    <property type="component" value="Unassembled WGS sequence"/>
</dbReference>
<name>A0A562SXT0_9HYPH</name>
<evidence type="ECO:0000313" key="7">
    <source>
        <dbReference type="Proteomes" id="UP000320593"/>
    </source>
</evidence>
<dbReference type="PROSITE" id="PS50995">
    <property type="entry name" value="HTH_MARR_2"/>
    <property type="match status" value="1"/>
</dbReference>
<comment type="caution">
    <text evidence="6">The sequence shown here is derived from an EMBL/GenBank/DDBJ whole genome shotgun (WGS) entry which is preliminary data.</text>
</comment>
<feature type="compositionally biased region" description="Basic and acidic residues" evidence="4">
    <location>
        <begin position="182"/>
        <end position="191"/>
    </location>
</feature>
<feature type="domain" description="HTH marR-type" evidence="5">
    <location>
        <begin position="37"/>
        <end position="169"/>
    </location>
</feature>
<evidence type="ECO:0000313" key="6">
    <source>
        <dbReference type="EMBL" id="TWI86159.1"/>
    </source>
</evidence>
<proteinExistence type="predicted"/>
<dbReference type="RefSeq" id="WP_145344393.1">
    <property type="nucleotide sequence ID" value="NZ_SMLY01000074.1"/>
</dbReference>
<dbReference type="AlphaFoldDB" id="A0A562SXT0"/>
<keyword evidence="2" id="KW-0238">DNA-binding</keyword>
<dbReference type="SMART" id="SM00347">
    <property type="entry name" value="HTH_MARR"/>
    <property type="match status" value="1"/>
</dbReference>
<dbReference type="PRINTS" id="PR00598">
    <property type="entry name" value="HTHMARR"/>
</dbReference>
<dbReference type="InterPro" id="IPR036390">
    <property type="entry name" value="WH_DNA-bd_sf"/>
</dbReference>
<gene>
    <name evidence="6" type="ORF">JM93_02867</name>
</gene>
<organism evidence="6 7">
    <name type="scientific">Roseibium hamelinense</name>
    <dbReference type="NCBI Taxonomy" id="150831"/>
    <lineage>
        <taxon>Bacteria</taxon>
        <taxon>Pseudomonadati</taxon>
        <taxon>Pseudomonadota</taxon>
        <taxon>Alphaproteobacteria</taxon>
        <taxon>Hyphomicrobiales</taxon>
        <taxon>Stappiaceae</taxon>
        <taxon>Roseibium</taxon>
    </lineage>
</organism>
<evidence type="ECO:0000256" key="1">
    <source>
        <dbReference type="ARBA" id="ARBA00023015"/>
    </source>
</evidence>
<dbReference type="PROSITE" id="PS01117">
    <property type="entry name" value="HTH_MARR_1"/>
    <property type="match status" value="1"/>
</dbReference>
<evidence type="ECO:0000256" key="3">
    <source>
        <dbReference type="ARBA" id="ARBA00023163"/>
    </source>
</evidence>
<dbReference type="InterPro" id="IPR036388">
    <property type="entry name" value="WH-like_DNA-bd_sf"/>
</dbReference>
<dbReference type="EMBL" id="VLLF01000006">
    <property type="protein sequence ID" value="TWI86159.1"/>
    <property type="molecule type" value="Genomic_DNA"/>
</dbReference>
<accession>A0A562SXT0</accession>
<dbReference type="GO" id="GO:0006950">
    <property type="term" value="P:response to stress"/>
    <property type="evidence" value="ECO:0007669"/>
    <property type="project" value="TreeGrafter"/>
</dbReference>
<evidence type="ECO:0000256" key="2">
    <source>
        <dbReference type="ARBA" id="ARBA00023125"/>
    </source>
</evidence>
<dbReference type="InterPro" id="IPR039422">
    <property type="entry name" value="MarR/SlyA-like"/>
</dbReference>